<dbReference type="EMBL" id="MDYQ01000020">
    <property type="protein sequence ID" value="PRP87544.1"/>
    <property type="molecule type" value="Genomic_DNA"/>
</dbReference>
<evidence type="ECO:0000313" key="3">
    <source>
        <dbReference type="Proteomes" id="UP000241769"/>
    </source>
</evidence>
<keyword evidence="3" id="KW-1185">Reference proteome</keyword>
<dbReference type="AlphaFoldDB" id="A0A2P6NUA1"/>
<sequence>MLVSCVLFGNPLQNICPRACIQNYLLHLDDFAFLAWGNLGMQQKVVLGSHVRMEPREVFPEYGDPFVILLLKAMCSSFLAFYLLFNQRYSSRLDLCYEVYRIL</sequence>
<name>A0A2P6NUA1_9EUKA</name>
<keyword evidence="1" id="KW-0472">Membrane</keyword>
<reference evidence="2 3" key="1">
    <citation type="journal article" date="2018" name="Genome Biol. Evol.">
        <title>Multiple Roots of Fruiting Body Formation in Amoebozoa.</title>
        <authorList>
            <person name="Hillmann F."/>
            <person name="Forbes G."/>
            <person name="Novohradska S."/>
            <person name="Ferling I."/>
            <person name="Riege K."/>
            <person name="Groth M."/>
            <person name="Westermann M."/>
            <person name="Marz M."/>
            <person name="Spaller T."/>
            <person name="Winckler T."/>
            <person name="Schaap P."/>
            <person name="Glockner G."/>
        </authorList>
    </citation>
    <scope>NUCLEOTIDE SEQUENCE [LARGE SCALE GENOMIC DNA]</scope>
    <source>
        <strain evidence="2 3">Jena</strain>
    </source>
</reference>
<gene>
    <name evidence="2" type="ORF">PROFUN_00755</name>
</gene>
<accession>A0A2P6NUA1</accession>
<evidence type="ECO:0000256" key="1">
    <source>
        <dbReference type="SAM" id="Phobius"/>
    </source>
</evidence>
<keyword evidence="1" id="KW-0812">Transmembrane</keyword>
<organism evidence="2 3">
    <name type="scientific">Planoprotostelium fungivorum</name>
    <dbReference type="NCBI Taxonomy" id="1890364"/>
    <lineage>
        <taxon>Eukaryota</taxon>
        <taxon>Amoebozoa</taxon>
        <taxon>Evosea</taxon>
        <taxon>Variosea</taxon>
        <taxon>Cavosteliida</taxon>
        <taxon>Cavosteliaceae</taxon>
        <taxon>Planoprotostelium</taxon>
    </lineage>
</organism>
<keyword evidence="1" id="KW-1133">Transmembrane helix</keyword>
<proteinExistence type="predicted"/>
<dbReference type="Proteomes" id="UP000241769">
    <property type="component" value="Unassembled WGS sequence"/>
</dbReference>
<evidence type="ECO:0000313" key="2">
    <source>
        <dbReference type="EMBL" id="PRP87544.1"/>
    </source>
</evidence>
<comment type="caution">
    <text evidence="2">The sequence shown here is derived from an EMBL/GenBank/DDBJ whole genome shotgun (WGS) entry which is preliminary data.</text>
</comment>
<dbReference type="InParanoid" id="A0A2P6NUA1"/>
<protein>
    <submittedName>
        <fullName evidence="2">Uncharacterized protein</fullName>
    </submittedName>
</protein>
<feature type="transmembrane region" description="Helical" evidence="1">
    <location>
        <begin position="66"/>
        <end position="85"/>
    </location>
</feature>